<dbReference type="AlphaFoldDB" id="A0A699UTU6"/>
<name>A0A699UTU6_TANCI</name>
<feature type="non-terminal residue" evidence="1">
    <location>
        <position position="1"/>
    </location>
</feature>
<keyword evidence="1" id="KW-0695">RNA-directed DNA polymerase</keyword>
<protein>
    <submittedName>
        <fullName evidence="1">Putative reverse transcriptase domain-containing protein</fullName>
    </submittedName>
</protein>
<gene>
    <name evidence="1" type="ORF">Tci_897879</name>
</gene>
<keyword evidence="1" id="KW-0808">Transferase</keyword>
<evidence type="ECO:0000313" key="1">
    <source>
        <dbReference type="EMBL" id="GFD25910.1"/>
    </source>
</evidence>
<dbReference type="EMBL" id="BKCJ011364328">
    <property type="protein sequence ID" value="GFD25910.1"/>
    <property type="molecule type" value="Genomic_DNA"/>
</dbReference>
<sequence>EILEVHGERLEGNLKQLKTIKVNVLKLEDIPFVRELPNVFSKDLLSLPPSCEVEFCIDLIPGAMPVTRPPYHLEPTKMQELSNQLK</sequence>
<keyword evidence="1" id="KW-0548">Nucleotidyltransferase</keyword>
<proteinExistence type="predicted"/>
<accession>A0A699UTU6</accession>
<comment type="caution">
    <text evidence="1">The sequence shown here is derived from an EMBL/GenBank/DDBJ whole genome shotgun (WGS) entry which is preliminary data.</text>
</comment>
<organism evidence="1">
    <name type="scientific">Tanacetum cinerariifolium</name>
    <name type="common">Dalmatian daisy</name>
    <name type="synonym">Chrysanthemum cinerariifolium</name>
    <dbReference type="NCBI Taxonomy" id="118510"/>
    <lineage>
        <taxon>Eukaryota</taxon>
        <taxon>Viridiplantae</taxon>
        <taxon>Streptophyta</taxon>
        <taxon>Embryophyta</taxon>
        <taxon>Tracheophyta</taxon>
        <taxon>Spermatophyta</taxon>
        <taxon>Magnoliopsida</taxon>
        <taxon>eudicotyledons</taxon>
        <taxon>Gunneridae</taxon>
        <taxon>Pentapetalae</taxon>
        <taxon>asterids</taxon>
        <taxon>campanulids</taxon>
        <taxon>Asterales</taxon>
        <taxon>Asteraceae</taxon>
        <taxon>Asteroideae</taxon>
        <taxon>Anthemideae</taxon>
        <taxon>Anthemidinae</taxon>
        <taxon>Tanacetum</taxon>
    </lineage>
</organism>
<dbReference type="GO" id="GO:0003964">
    <property type="term" value="F:RNA-directed DNA polymerase activity"/>
    <property type="evidence" value="ECO:0007669"/>
    <property type="project" value="UniProtKB-KW"/>
</dbReference>
<reference evidence="1" key="1">
    <citation type="journal article" date="2019" name="Sci. Rep.">
        <title>Draft genome of Tanacetum cinerariifolium, the natural source of mosquito coil.</title>
        <authorList>
            <person name="Yamashiro T."/>
            <person name="Shiraishi A."/>
            <person name="Satake H."/>
            <person name="Nakayama K."/>
        </authorList>
    </citation>
    <scope>NUCLEOTIDE SEQUENCE</scope>
</reference>